<sequence>MFPGADDRHEHSFVIRSVGLVSWHRVDKPWKVRRHVGDTNKGEIMFFRVLTHRPLLATITVTAVAAQAAYAASDVSDAVIAEQRAALAAATKDAGFGPQAPRDLGTVTGENQRIFATAPAHTEMNLCNIHFHEGAEHKGGNFTTYAGNGDGKGYGTGFLYDGELTDAELAPLDAPIGDLAHGGLEPGDTIEIHFVHSSAKVTPGPTLGSCISEAIGNPQLRVETVVAVLVNDDAAADFTEMATISTDAGLAQVPNLPTDLGDPIVYAGSTTGPSFNEKGSPFQVTWSVRPDVVKLDIASVDAWFKDNVFDENAAHGVRNLVMNPALLSTIE</sequence>
<dbReference type="InterPro" id="IPR036398">
    <property type="entry name" value="CA_dom_sf"/>
</dbReference>
<dbReference type="Pfam" id="PF10563">
    <property type="entry name" value="CA_like"/>
    <property type="match status" value="1"/>
</dbReference>
<comment type="caution">
    <text evidence="1">The sequence shown here is derived from an EMBL/GenBank/DDBJ whole genome shotgun (WGS) entry which is preliminary data.</text>
</comment>
<dbReference type="InterPro" id="IPR018883">
    <property type="entry name" value="Delta_CA"/>
</dbReference>
<evidence type="ECO:0008006" key="3">
    <source>
        <dbReference type="Google" id="ProtNLM"/>
    </source>
</evidence>
<proteinExistence type="predicted"/>
<organism evidence="1 2">
    <name type="scientific">Roseobacter cerasinus</name>
    <dbReference type="NCBI Taxonomy" id="2602289"/>
    <lineage>
        <taxon>Bacteria</taxon>
        <taxon>Pseudomonadati</taxon>
        <taxon>Pseudomonadota</taxon>
        <taxon>Alphaproteobacteria</taxon>
        <taxon>Rhodobacterales</taxon>
        <taxon>Roseobacteraceae</taxon>
        <taxon>Roseobacter</taxon>
    </lineage>
</organism>
<evidence type="ECO:0000313" key="1">
    <source>
        <dbReference type="EMBL" id="GFE49992.1"/>
    </source>
</evidence>
<dbReference type="EMBL" id="BLIV01000003">
    <property type="protein sequence ID" value="GFE49992.1"/>
    <property type="molecule type" value="Genomic_DNA"/>
</dbReference>
<accession>A0A640VQP1</accession>
<keyword evidence="2" id="KW-1185">Reference proteome</keyword>
<protein>
    <recommendedName>
        <fullName evidence="3">Cadmium carbonic anhydrase</fullName>
    </recommendedName>
</protein>
<gene>
    <name evidence="1" type="ORF">So717_17450</name>
</gene>
<evidence type="ECO:0000313" key="2">
    <source>
        <dbReference type="Proteomes" id="UP000436522"/>
    </source>
</evidence>
<dbReference type="AlphaFoldDB" id="A0A640VQP1"/>
<dbReference type="Proteomes" id="UP000436522">
    <property type="component" value="Unassembled WGS sequence"/>
</dbReference>
<dbReference type="SUPFAM" id="SSF51069">
    <property type="entry name" value="Carbonic anhydrase"/>
    <property type="match status" value="1"/>
</dbReference>
<name>A0A640VQP1_9RHOB</name>
<reference evidence="1 2" key="1">
    <citation type="submission" date="2019-12" db="EMBL/GenBank/DDBJ databases">
        <title>Roseobacter cerasinus sp. nov., isolated from seawater around aquaculture.</title>
        <authorList>
            <person name="Muramatsu S."/>
            <person name="Takabe Y."/>
            <person name="Mori K."/>
            <person name="Takaichi S."/>
            <person name="Hanada S."/>
        </authorList>
    </citation>
    <scope>NUCLEOTIDE SEQUENCE [LARGE SCALE GENOMIC DNA]</scope>
    <source>
        <strain evidence="1 2">AI77</strain>
    </source>
</reference>